<dbReference type="Proteomes" id="UP000601435">
    <property type="component" value="Unassembled WGS sequence"/>
</dbReference>
<feature type="compositionally biased region" description="Acidic residues" evidence="2">
    <location>
        <begin position="111"/>
        <end position="126"/>
    </location>
</feature>
<feature type="compositionally biased region" description="Low complexity" evidence="2">
    <location>
        <begin position="165"/>
        <end position="183"/>
    </location>
</feature>
<reference evidence="3" key="1">
    <citation type="submission" date="2021-02" db="EMBL/GenBank/DDBJ databases">
        <authorList>
            <person name="Dougan E. K."/>
            <person name="Rhodes N."/>
            <person name="Thang M."/>
            <person name="Chan C."/>
        </authorList>
    </citation>
    <scope>NUCLEOTIDE SEQUENCE</scope>
</reference>
<gene>
    <name evidence="3" type="ORF">SNEC2469_LOCUS12812</name>
</gene>
<feature type="coiled-coil region" evidence="1">
    <location>
        <begin position="273"/>
        <end position="318"/>
    </location>
</feature>
<feature type="non-terminal residue" evidence="3">
    <location>
        <position position="323"/>
    </location>
</feature>
<dbReference type="EMBL" id="CAJNJA010020376">
    <property type="protein sequence ID" value="CAE7459031.1"/>
    <property type="molecule type" value="Genomic_DNA"/>
</dbReference>
<feature type="non-terminal residue" evidence="3">
    <location>
        <position position="1"/>
    </location>
</feature>
<protein>
    <submittedName>
        <fullName evidence="3">Uncharacterized protein</fullName>
    </submittedName>
</protein>
<feature type="region of interest" description="Disordered" evidence="2">
    <location>
        <begin position="164"/>
        <end position="183"/>
    </location>
</feature>
<feature type="compositionally biased region" description="Basic and acidic residues" evidence="2">
    <location>
        <begin position="1"/>
        <end position="10"/>
    </location>
</feature>
<accession>A0A812RX27</accession>
<feature type="region of interest" description="Disordered" evidence="2">
    <location>
        <begin position="194"/>
        <end position="219"/>
    </location>
</feature>
<evidence type="ECO:0000313" key="3">
    <source>
        <dbReference type="EMBL" id="CAE7459031.1"/>
    </source>
</evidence>
<keyword evidence="4" id="KW-1185">Reference proteome</keyword>
<sequence length="323" mass="35500">VRQIYDDVQHRLPSTLTGQDEEDDERVSLPAGFASATSGDEAEGSEADSLRDTAIRLFGSANLGDVVADLSKADGSTGTRGTRATSYDAPSTAQGRDTETDRDERRGHAAEEEDESSGNDSVDEDFQAMRKALKVSSQKMAEDAPAESRKPLAAQIFKPAAALVGPSSTGTTAAGKAPATHPTGGFVRLELVESSEDDADADDEGEEESDASSEDEQDSHLRLLNRLQSSAPEGNCSWDVWLEVLRRWPQLKVKLNSPDFARKGNDLRVKFDVDLLKSIIEEVKAARADAREKRRETRDNMESRIHEFIQEAERQRELMKHRL</sequence>
<dbReference type="AlphaFoldDB" id="A0A812RX27"/>
<dbReference type="OrthoDB" id="425138at2759"/>
<feature type="region of interest" description="Disordered" evidence="2">
    <location>
        <begin position="70"/>
        <end position="148"/>
    </location>
</feature>
<feature type="region of interest" description="Disordered" evidence="2">
    <location>
        <begin position="1"/>
        <end position="48"/>
    </location>
</feature>
<evidence type="ECO:0000313" key="4">
    <source>
        <dbReference type="Proteomes" id="UP000601435"/>
    </source>
</evidence>
<feature type="compositionally biased region" description="Basic and acidic residues" evidence="2">
    <location>
        <begin position="96"/>
        <end position="110"/>
    </location>
</feature>
<keyword evidence="1" id="KW-0175">Coiled coil</keyword>
<proteinExistence type="predicted"/>
<organism evidence="3 4">
    <name type="scientific">Symbiodinium necroappetens</name>
    <dbReference type="NCBI Taxonomy" id="1628268"/>
    <lineage>
        <taxon>Eukaryota</taxon>
        <taxon>Sar</taxon>
        <taxon>Alveolata</taxon>
        <taxon>Dinophyceae</taxon>
        <taxon>Suessiales</taxon>
        <taxon>Symbiodiniaceae</taxon>
        <taxon>Symbiodinium</taxon>
    </lineage>
</organism>
<evidence type="ECO:0000256" key="1">
    <source>
        <dbReference type="SAM" id="Coils"/>
    </source>
</evidence>
<feature type="compositionally biased region" description="Acidic residues" evidence="2">
    <location>
        <begin position="194"/>
        <end position="217"/>
    </location>
</feature>
<feature type="compositionally biased region" description="Low complexity" evidence="2">
    <location>
        <begin position="75"/>
        <end position="86"/>
    </location>
</feature>
<name>A0A812RX27_9DINO</name>
<evidence type="ECO:0000256" key="2">
    <source>
        <dbReference type="SAM" id="MobiDB-lite"/>
    </source>
</evidence>
<comment type="caution">
    <text evidence="3">The sequence shown here is derived from an EMBL/GenBank/DDBJ whole genome shotgun (WGS) entry which is preliminary data.</text>
</comment>